<reference evidence="3 4" key="2">
    <citation type="journal article" date="1996" name="DNA Res.">
        <title>Sequence analysis of the genome of the unicellular cyanobacterium Synechocystis sp. strain PCC6803. II. Sequence determination of the entire genome and assignment of potential protein-coding regions.</title>
        <authorList>
            <person name="Kaneko T."/>
            <person name="Sato S."/>
            <person name="Kotani H."/>
            <person name="Tanaka A."/>
            <person name="Asamizu E."/>
            <person name="Nakamura Y."/>
            <person name="Miyajima N."/>
            <person name="Hirosawa M."/>
            <person name="Sugiura M."/>
            <person name="Sasamoto S."/>
            <person name="Kimura T."/>
            <person name="Hosouchi T."/>
            <person name="Matsuno A."/>
            <person name="Muraki A."/>
            <person name="Nakazaki N."/>
            <person name="Naruo K."/>
            <person name="Okumura S."/>
            <person name="Shimpo S."/>
            <person name="Takeuchi C."/>
            <person name="Wada T."/>
            <person name="Watanabe A."/>
            <person name="Yamada M."/>
            <person name="Yasuda M."/>
            <person name="Tabata S."/>
        </authorList>
    </citation>
    <scope>NUCLEOTIDE SEQUENCE [LARGE SCALE GENOMIC DNA]</scope>
    <source>
        <strain evidence="4">ATCC 27184 / PCC 6803 / Kazusa</strain>
    </source>
</reference>
<dbReference type="eggNOG" id="COG1028">
    <property type="taxonomic scope" value="Bacteria"/>
</dbReference>
<evidence type="ECO:0000256" key="1">
    <source>
        <dbReference type="ARBA" id="ARBA00006484"/>
    </source>
</evidence>
<dbReference type="PANTHER" id="PTHR24321">
    <property type="entry name" value="DEHYDROGENASES, SHORT CHAIN"/>
    <property type="match status" value="1"/>
</dbReference>
<evidence type="ECO:0000313" key="4">
    <source>
        <dbReference type="Proteomes" id="UP000001425"/>
    </source>
</evidence>
<sequence length="249" mass="26493">MKPVVLITGIAGGIGQATAELFAQQGWLVTGIDRQADPKCPYIDHYQQADCGDPKALAAAFDNLVGETQNLHSLINNVALQICQPILETSLDDWDQVMAVNLRAAFLLAKMSHPYLQQTHGSIVNISSVHALATSANIASYAASKGGLIALTRAMAIEWAADQIRVNALLPGAVNTPMLREGLSRGHLVEQSPQHQLQELGSKTVMGRVGQPSEIAQAIAFLADNEQSSFMTGQTITIDGGAIARLSTE</sequence>
<dbReference type="GO" id="GO:0016491">
    <property type="term" value="F:oxidoreductase activity"/>
    <property type="evidence" value="ECO:0007669"/>
    <property type="project" value="UniProtKB-KW"/>
</dbReference>
<dbReference type="Gene3D" id="3.40.50.720">
    <property type="entry name" value="NAD(P)-binding Rossmann-like Domain"/>
    <property type="match status" value="1"/>
</dbReference>
<reference evidence="3 4" key="1">
    <citation type="journal article" date="1995" name="DNA Res.">
        <title>Sequence analysis of the genome of the unicellular cyanobacterium Synechocystis sp. strain PCC6803. I. Sequence features in the 1 Mb region from map positions 64% to 92% of the genome.</title>
        <authorList>
            <person name="Kaneko T."/>
            <person name="Tanaka A."/>
            <person name="Sato S."/>
            <person name="Kotani H."/>
            <person name="Sazuka T."/>
            <person name="Miyajima N."/>
            <person name="Sugiura M."/>
            <person name="Tabata S."/>
        </authorList>
    </citation>
    <scope>NUCLEOTIDE SEQUENCE [LARGE SCALE GENOMIC DNA]</scope>
    <source>
        <strain evidence="4">ATCC 27184 / PCC 6803 / Kazusa</strain>
    </source>
</reference>
<dbReference type="InterPro" id="IPR036291">
    <property type="entry name" value="NAD(P)-bd_dom_sf"/>
</dbReference>
<proteinExistence type="inferred from homology"/>
<dbReference type="AlphaFoldDB" id="P73991"/>
<dbReference type="EMBL" id="BA000022">
    <property type="protein sequence ID" value="BAA18061.1"/>
    <property type="molecule type" value="Genomic_DNA"/>
</dbReference>
<gene>
    <name evidence="3" type="ordered locus">slr2124</name>
</gene>
<dbReference type="PhylomeDB" id="P73991"/>
<dbReference type="CDD" id="cd05233">
    <property type="entry name" value="SDR_c"/>
    <property type="match status" value="1"/>
</dbReference>
<dbReference type="InterPro" id="IPR002347">
    <property type="entry name" value="SDR_fam"/>
</dbReference>
<keyword evidence="2" id="KW-0560">Oxidoreductase</keyword>
<protein>
    <submittedName>
        <fullName evidence="3">Short-chain alcohol dehydrogenase family</fullName>
    </submittedName>
</protein>
<dbReference type="InterPro" id="IPR020904">
    <property type="entry name" value="Sc_DH/Rdtase_CS"/>
</dbReference>
<evidence type="ECO:0000256" key="2">
    <source>
        <dbReference type="ARBA" id="ARBA00023002"/>
    </source>
</evidence>
<dbReference type="KEGG" id="syn:slr2124"/>
<dbReference type="PRINTS" id="PR00080">
    <property type="entry name" value="SDRFAMILY"/>
</dbReference>
<dbReference type="InParanoid" id="P73991"/>
<dbReference type="EnsemblBacteria" id="BAA18061">
    <property type="protein sequence ID" value="BAA18061"/>
    <property type="gene ID" value="BAA18061"/>
</dbReference>
<dbReference type="Pfam" id="PF13561">
    <property type="entry name" value="adh_short_C2"/>
    <property type="match status" value="1"/>
</dbReference>
<dbReference type="STRING" id="1148.gene:10498932"/>
<organism evidence="3 4">
    <name type="scientific">Synechocystis sp. (strain ATCC 27184 / PCC 6803 / Kazusa)</name>
    <dbReference type="NCBI Taxonomy" id="1111708"/>
    <lineage>
        <taxon>Bacteria</taxon>
        <taxon>Bacillati</taxon>
        <taxon>Cyanobacteriota</taxon>
        <taxon>Cyanophyceae</taxon>
        <taxon>Synechococcales</taxon>
        <taxon>Merismopediaceae</taxon>
        <taxon>Synechocystis</taxon>
    </lineage>
</organism>
<dbReference type="SUPFAM" id="SSF51735">
    <property type="entry name" value="NAD(P)-binding Rossmann-fold domains"/>
    <property type="match status" value="1"/>
</dbReference>
<dbReference type="PIR" id="S75500">
    <property type="entry name" value="S75500"/>
</dbReference>
<dbReference type="FunCoup" id="P73991">
    <property type="interactions" value="238"/>
</dbReference>
<dbReference type="PaxDb" id="1148-1653145"/>
<keyword evidence="4" id="KW-1185">Reference proteome</keyword>
<evidence type="ECO:0000313" key="3">
    <source>
        <dbReference type="EMBL" id="BAA18061.1"/>
    </source>
</evidence>
<dbReference type="IntAct" id="P73991">
    <property type="interactions" value="1"/>
</dbReference>
<name>P73991_SYNY3</name>
<dbReference type="PANTHER" id="PTHR24321:SF8">
    <property type="entry name" value="ESTRADIOL 17-BETA-DEHYDROGENASE 8-RELATED"/>
    <property type="match status" value="1"/>
</dbReference>
<accession>P73991</accession>
<dbReference type="PRINTS" id="PR00081">
    <property type="entry name" value="GDHRDH"/>
</dbReference>
<comment type="similarity">
    <text evidence="1">Belongs to the short-chain dehydrogenases/reductases (SDR) family.</text>
</comment>
<dbReference type="PROSITE" id="PS00061">
    <property type="entry name" value="ADH_SHORT"/>
    <property type="match status" value="1"/>
</dbReference>
<dbReference type="Proteomes" id="UP000001425">
    <property type="component" value="Chromosome"/>
</dbReference>
<dbReference type="FunFam" id="3.40.50.720:FF:000084">
    <property type="entry name" value="Short-chain dehydrogenase reductase"/>
    <property type="match status" value="1"/>
</dbReference>